<evidence type="ECO:0000256" key="6">
    <source>
        <dbReference type="ARBA" id="ARBA00022840"/>
    </source>
</evidence>
<comment type="function">
    <text evidence="8">Ligates lysine onto the cytidine present at position 34 of the AUA codon-specific tRNA(Ile) that contains the anticodon CAU, in an ATP-dependent manner. Cytidine is converted to lysidine, thus changing the amino acid specificity of the tRNA from methionine to isoleucine.</text>
</comment>
<comment type="similarity">
    <text evidence="8">Belongs to the tRNA(Ile)-lysidine synthase family.</text>
</comment>
<dbReference type="Proteomes" id="UP000249898">
    <property type="component" value="Chromosome"/>
</dbReference>
<proteinExistence type="inferred from homology"/>
<evidence type="ECO:0000259" key="9">
    <source>
        <dbReference type="SMART" id="SM00977"/>
    </source>
</evidence>
<organism evidence="10 11">
    <name type="scientific">Marinomonas primoryensis</name>
    <dbReference type="NCBI Taxonomy" id="178399"/>
    <lineage>
        <taxon>Bacteria</taxon>
        <taxon>Pseudomonadati</taxon>
        <taxon>Pseudomonadota</taxon>
        <taxon>Gammaproteobacteria</taxon>
        <taxon>Oceanospirillales</taxon>
        <taxon>Oceanospirillaceae</taxon>
        <taxon>Marinomonas</taxon>
    </lineage>
</organism>
<dbReference type="Pfam" id="PF11734">
    <property type="entry name" value="TilS_C"/>
    <property type="match status" value="1"/>
</dbReference>
<gene>
    <name evidence="8" type="primary">tilS</name>
    <name evidence="10" type="ORF">A8139_08435</name>
</gene>
<accession>A0A2Z4PXI8</accession>
<sequence length="434" mass="49653">MKYSTLKPMTLSSPLRFSPEWVDYLFMQAKTVWVGFSGGVDSHVLLHSLVSQLTSEQKQKLVAIHIHHGLSTNADNWLKHCESICNDLGVNFVAEHVQLEVQASLEDAARNARYHAFQKNIGNQGVILLAHHAGDQAETVLFRLLRGTGGKGLVGIPEERSLGEEGAKLIRPLLYISKAEIESYAQQQQLDWIQDESNSDERFTRNFLRQRVVPILKERFPKMEQNIASSAQRIATDYSMLAQFASMQLDVWCNEFGGLKLSFIADKEREERLFWLRQFLQRKDTSLTHSQLESINDMFASGEDKQPEFVFSTGRLMRHQNVIYLLPLDQVVVLAPLASGEVLKRPFDEICVRGSNNCVLKARPEGATLIMSNGKTRKLKKWLNDQQVPNWWREHLPYLYENDTLIAIGGLWCHPDHSHLDIEWRINLSLPLPK</sequence>
<evidence type="ECO:0000256" key="8">
    <source>
        <dbReference type="HAMAP-Rule" id="MF_01161"/>
    </source>
</evidence>
<dbReference type="GO" id="GO:0005737">
    <property type="term" value="C:cytoplasm"/>
    <property type="evidence" value="ECO:0007669"/>
    <property type="project" value="UniProtKB-SubCell"/>
</dbReference>
<dbReference type="GO" id="GO:0032267">
    <property type="term" value="F:tRNA(Ile)-lysidine synthase activity"/>
    <property type="evidence" value="ECO:0007669"/>
    <property type="project" value="UniProtKB-EC"/>
</dbReference>
<dbReference type="InterPro" id="IPR012795">
    <property type="entry name" value="tRNA_Ile_lys_synt_N"/>
</dbReference>
<dbReference type="InterPro" id="IPR012094">
    <property type="entry name" value="tRNA_Ile_lys_synt"/>
</dbReference>
<evidence type="ECO:0000313" key="10">
    <source>
        <dbReference type="EMBL" id="AWY02362.1"/>
    </source>
</evidence>
<dbReference type="CDD" id="cd01992">
    <property type="entry name" value="TilS_N"/>
    <property type="match status" value="1"/>
</dbReference>
<dbReference type="NCBIfam" id="TIGR02432">
    <property type="entry name" value="lysidine_TilS_N"/>
    <property type="match status" value="1"/>
</dbReference>
<dbReference type="SUPFAM" id="SSF52402">
    <property type="entry name" value="Adenine nucleotide alpha hydrolases-like"/>
    <property type="match status" value="1"/>
</dbReference>
<evidence type="ECO:0000313" key="11">
    <source>
        <dbReference type="Proteomes" id="UP000249898"/>
    </source>
</evidence>
<keyword evidence="4 8" id="KW-0819">tRNA processing</keyword>
<dbReference type="HAMAP" id="MF_01161">
    <property type="entry name" value="tRNA_Ile_lys_synt"/>
    <property type="match status" value="1"/>
</dbReference>
<dbReference type="SUPFAM" id="SSF82829">
    <property type="entry name" value="MesJ substrate recognition domain-like"/>
    <property type="match status" value="1"/>
</dbReference>
<dbReference type="EMBL" id="CP016181">
    <property type="protein sequence ID" value="AWY02362.1"/>
    <property type="molecule type" value="Genomic_DNA"/>
</dbReference>
<dbReference type="RefSeq" id="WP_112141571.1">
    <property type="nucleotide sequence ID" value="NZ_CP016181.1"/>
</dbReference>
<comment type="catalytic activity">
    <reaction evidence="7 8">
        <text>cytidine(34) in tRNA(Ile2) + L-lysine + ATP = lysidine(34) in tRNA(Ile2) + AMP + diphosphate + H(+)</text>
        <dbReference type="Rhea" id="RHEA:43744"/>
        <dbReference type="Rhea" id="RHEA-COMP:10625"/>
        <dbReference type="Rhea" id="RHEA-COMP:10670"/>
        <dbReference type="ChEBI" id="CHEBI:15378"/>
        <dbReference type="ChEBI" id="CHEBI:30616"/>
        <dbReference type="ChEBI" id="CHEBI:32551"/>
        <dbReference type="ChEBI" id="CHEBI:33019"/>
        <dbReference type="ChEBI" id="CHEBI:82748"/>
        <dbReference type="ChEBI" id="CHEBI:83665"/>
        <dbReference type="ChEBI" id="CHEBI:456215"/>
        <dbReference type="EC" id="6.3.4.19"/>
    </reaction>
</comment>
<keyword evidence="2 8" id="KW-0963">Cytoplasm</keyword>
<dbReference type="PANTHER" id="PTHR43033:SF1">
    <property type="entry name" value="TRNA(ILE)-LYSIDINE SYNTHASE-RELATED"/>
    <property type="match status" value="1"/>
</dbReference>
<dbReference type="AlphaFoldDB" id="A0A2Z4PXI8"/>
<dbReference type="SUPFAM" id="SSF56037">
    <property type="entry name" value="PheT/TilS domain"/>
    <property type="match status" value="1"/>
</dbReference>
<protein>
    <recommendedName>
        <fullName evidence="8">tRNA(Ile)-lysidine synthase</fullName>
        <ecNumber evidence="8">6.3.4.19</ecNumber>
    </recommendedName>
    <alternativeName>
        <fullName evidence="8">tRNA(Ile)-2-lysyl-cytidine synthase</fullName>
    </alternativeName>
    <alternativeName>
        <fullName evidence="8">tRNA(Ile)-lysidine synthetase</fullName>
    </alternativeName>
</protein>
<dbReference type="Gene3D" id="3.40.50.620">
    <property type="entry name" value="HUPs"/>
    <property type="match status" value="1"/>
</dbReference>
<dbReference type="InterPro" id="IPR012796">
    <property type="entry name" value="Lysidine-tRNA-synth_C"/>
</dbReference>
<dbReference type="InterPro" id="IPR011063">
    <property type="entry name" value="TilS/TtcA_N"/>
</dbReference>
<evidence type="ECO:0000256" key="3">
    <source>
        <dbReference type="ARBA" id="ARBA00022598"/>
    </source>
</evidence>
<feature type="domain" description="Lysidine-tRNA(Ile) synthetase C-terminal" evidence="9">
    <location>
        <begin position="358"/>
        <end position="430"/>
    </location>
</feature>
<feature type="binding site" evidence="8">
    <location>
        <begin position="37"/>
        <end position="42"/>
    </location>
    <ligand>
        <name>ATP</name>
        <dbReference type="ChEBI" id="CHEBI:30616"/>
    </ligand>
</feature>
<comment type="subcellular location">
    <subcellularLocation>
        <location evidence="1 8">Cytoplasm</location>
    </subcellularLocation>
</comment>
<evidence type="ECO:0000256" key="2">
    <source>
        <dbReference type="ARBA" id="ARBA00022490"/>
    </source>
</evidence>
<evidence type="ECO:0000256" key="5">
    <source>
        <dbReference type="ARBA" id="ARBA00022741"/>
    </source>
</evidence>
<comment type="domain">
    <text evidence="8">The N-terminal region contains the highly conserved SGGXDS motif, predicted to be a P-loop motif involved in ATP binding.</text>
</comment>
<keyword evidence="5 8" id="KW-0547">Nucleotide-binding</keyword>
<dbReference type="InterPro" id="IPR014729">
    <property type="entry name" value="Rossmann-like_a/b/a_fold"/>
</dbReference>
<dbReference type="OrthoDB" id="9807403at2"/>
<evidence type="ECO:0000256" key="4">
    <source>
        <dbReference type="ARBA" id="ARBA00022694"/>
    </source>
</evidence>
<name>A0A2Z4PXI8_9GAMM</name>
<dbReference type="GO" id="GO:0006400">
    <property type="term" value="P:tRNA modification"/>
    <property type="evidence" value="ECO:0007669"/>
    <property type="project" value="UniProtKB-UniRule"/>
</dbReference>
<dbReference type="GO" id="GO:0005524">
    <property type="term" value="F:ATP binding"/>
    <property type="evidence" value="ECO:0007669"/>
    <property type="project" value="UniProtKB-UniRule"/>
</dbReference>
<dbReference type="Pfam" id="PF01171">
    <property type="entry name" value="ATP_bind_3"/>
    <property type="match status" value="1"/>
</dbReference>
<reference evidence="10 11" key="1">
    <citation type="submission" date="2016-06" db="EMBL/GenBank/DDBJ databases">
        <title>The sequenced genome of the ice-adhering bacterium Marinomonas primoryensis, from Antarctica.</title>
        <authorList>
            <person name="Graham L."/>
            <person name="Vance T.D.R."/>
            <person name="Davies P.L."/>
        </authorList>
    </citation>
    <scope>NUCLEOTIDE SEQUENCE [LARGE SCALE GENOMIC DNA]</scope>
    <source>
        <strain evidence="10 11">AceL</strain>
    </source>
</reference>
<evidence type="ECO:0000256" key="7">
    <source>
        <dbReference type="ARBA" id="ARBA00048539"/>
    </source>
</evidence>
<dbReference type="PANTHER" id="PTHR43033">
    <property type="entry name" value="TRNA(ILE)-LYSIDINE SYNTHASE-RELATED"/>
    <property type="match status" value="1"/>
</dbReference>
<evidence type="ECO:0000256" key="1">
    <source>
        <dbReference type="ARBA" id="ARBA00004496"/>
    </source>
</evidence>
<keyword evidence="6 8" id="KW-0067">ATP-binding</keyword>
<dbReference type="SMART" id="SM00977">
    <property type="entry name" value="TilS_C"/>
    <property type="match status" value="1"/>
</dbReference>
<dbReference type="NCBIfam" id="TIGR02433">
    <property type="entry name" value="lysidine_TilS_C"/>
    <property type="match status" value="1"/>
</dbReference>
<dbReference type="EC" id="6.3.4.19" evidence="8"/>
<keyword evidence="3 8" id="KW-0436">Ligase</keyword>